<dbReference type="Proteomes" id="UP000019132">
    <property type="component" value="Unassembled WGS sequence"/>
</dbReference>
<accession>K3XD42</accession>
<dbReference type="VEuPathDB" id="FungiDB:PYU1_G015110"/>
<evidence type="ECO:0000313" key="1">
    <source>
        <dbReference type="EnsemblProtists" id="PYU1_T015141"/>
    </source>
</evidence>
<dbReference type="HOGENOM" id="CLU_3360891_0_0_1"/>
<reference evidence="1" key="3">
    <citation type="submission" date="2015-02" db="UniProtKB">
        <authorList>
            <consortium name="EnsemblProtists"/>
        </authorList>
    </citation>
    <scope>IDENTIFICATION</scope>
    <source>
        <strain evidence="1">DAOM BR144</strain>
    </source>
</reference>
<reference evidence="2" key="2">
    <citation type="submission" date="2010-04" db="EMBL/GenBank/DDBJ databases">
        <authorList>
            <person name="Buell R."/>
            <person name="Hamilton J."/>
            <person name="Hostetler J."/>
        </authorList>
    </citation>
    <scope>NUCLEOTIDE SEQUENCE [LARGE SCALE GENOMIC DNA]</scope>
    <source>
        <strain evidence="2">DAOM:BR144</strain>
    </source>
</reference>
<proteinExistence type="predicted"/>
<dbReference type="InParanoid" id="K3XD42"/>
<sequence>MLRIRLALRFCSDITWETAKQRKGYECEEVEEEGGT</sequence>
<dbReference type="EnsemblProtists" id="PYU1_T015141">
    <property type="protein sequence ID" value="PYU1_T015141"/>
    <property type="gene ID" value="PYU1_G015110"/>
</dbReference>
<protein>
    <submittedName>
        <fullName evidence="1">Uncharacterized protein</fullName>
    </submittedName>
</protein>
<evidence type="ECO:0000313" key="2">
    <source>
        <dbReference type="Proteomes" id="UP000019132"/>
    </source>
</evidence>
<organism evidence="1 2">
    <name type="scientific">Globisporangium ultimum (strain ATCC 200006 / CBS 805.95 / DAOM BR144)</name>
    <name type="common">Pythium ultimum</name>
    <dbReference type="NCBI Taxonomy" id="431595"/>
    <lineage>
        <taxon>Eukaryota</taxon>
        <taxon>Sar</taxon>
        <taxon>Stramenopiles</taxon>
        <taxon>Oomycota</taxon>
        <taxon>Peronosporomycetes</taxon>
        <taxon>Pythiales</taxon>
        <taxon>Pythiaceae</taxon>
        <taxon>Globisporangium</taxon>
    </lineage>
</organism>
<dbReference type="EMBL" id="ADOS01001330">
    <property type="status" value="NOT_ANNOTATED_CDS"/>
    <property type="molecule type" value="Genomic_DNA"/>
</dbReference>
<name>K3XD42_GLOUD</name>
<dbReference type="AlphaFoldDB" id="K3XD42"/>
<reference evidence="2" key="1">
    <citation type="journal article" date="2010" name="Genome Biol.">
        <title>Genome sequence of the necrotrophic plant pathogen Pythium ultimum reveals original pathogenicity mechanisms and effector repertoire.</title>
        <authorList>
            <person name="Levesque C.A."/>
            <person name="Brouwer H."/>
            <person name="Cano L."/>
            <person name="Hamilton J.P."/>
            <person name="Holt C."/>
            <person name="Huitema E."/>
            <person name="Raffaele S."/>
            <person name="Robideau G.P."/>
            <person name="Thines M."/>
            <person name="Win J."/>
            <person name="Zerillo M.M."/>
            <person name="Beakes G.W."/>
            <person name="Boore J.L."/>
            <person name="Busam D."/>
            <person name="Dumas B."/>
            <person name="Ferriera S."/>
            <person name="Fuerstenberg S.I."/>
            <person name="Gachon C.M."/>
            <person name="Gaulin E."/>
            <person name="Govers F."/>
            <person name="Grenville-Briggs L."/>
            <person name="Horner N."/>
            <person name="Hostetler J."/>
            <person name="Jiang R.H."/>
            <person name="Johnson J."/>
            <person name="Krajaejun T."/>
            <person name="Lin H."/>
            <person name="Meijer H.J."/>
            <person name="Moore B."/>
            <person name="Morris P."/>
            <person name="Phuntmart V."/>
            <person name="Puiu D."/>
            <person name="Shetty J."/>
            <person name="Stajich J.E."/>
            <person name="Tripathy S."/>
            <person name="Wawra S."/>
            <person name="van West P."/>
            <person name="Whitty B.R."/>
            <person name="Coutinho P.M."/>
            <person name="Henrissat B."/>
            <person name="Martin F."/>
            <person name="Thomas P.D."/>
            <person name="Tyler B.M."/>
            <person name="De Vries R.P."/>
            <person name="Kamoun S."/>
            <person name="Yandell M."/>
            <person name="Tisserat N."/>
            <person name="Buell C.R."/>
        </authorList>
    </citation>
    <scope>NUCLEOTIDE SEQUENCE</scope>
    <source>
        <strain evidence="2">DAOM:BR144</strain>
    </source>
</reference>
<keyword evidence="2" id="KW-1185">Reference proteome</keyword>